<accession>A0AC11EGI5</accession>
<evidence type="ECO:0000313" key="1">
    <source>
        <dbReference type="Ensembl" id="ENSOARP00020057144.1"/>
    </source>
</evidence>
<protein>
    <submittedName>
        <fullName evidence="1">Interferon lambda receptor 1</fullName>
    </submittedName>
</protein>
<proteinExistence type="predicted"/>
<organism evidence="1">
    <name type="scientific">Ovis aries</name>
    <name type="common">Sheep</name>
    <dbReference type="NCBI Taxonomy" id="9940"/>
    <lineage>
        <taxon>Eukaryota</taxon>
        <taxon>Metazoa</taxon>
        <taxon>Chordata</taxon>
        <taxon>Craniata</taxon>
        <taxon>Vertebrata</taxon>
        <taxon>Euteleostomi</taxon>
        <taxon>Mammalia</taxon>
        <taxon>Eutheria</taxon>
        <taxon>Laurasiatheria</taxon>
        <taxon>Artiodactyla</taxon>
        <taxon>Ruminantia</taxon>
        <taxon>Pecora</taxon>
        <taxon>Bovidae</taxon>
        <taxon>Caprinae</taxon>
        <taxon>Ovis</taxon>
    </lineage>
</organism>
<reference evidence="1" key="3">
    <citation type="submission" date="2025-09" db="UniProtKB">
        <authorList>
            <consortium name="Ensembl"/>
        </authorList>
    </citation>
    <scope>IDENTIFICATION</scope>
</reference>
<name>A0AC11EGI5_SHEEP</name>
<dbReference type="Ensembl" id="ENSOART00020074001.1">
    <property type="protein sequence ID" value="ENSOARP00020057144.1"/>
    <property type="gene ID" value="ENSOARG00020011823.2"/>
</dbReference>
<reference evidence="1" key="1">
    <citation type="submission" date="2020-11" db="EMBL/GenBank/DDBJ databases">
        <authorList>
            <person name="Davenport K.M."/>
            <person name="Bickhart D.M."/>
            <person name="Smith T.P.L."/>
            <person name="Murdoch B.M."/>
            <person name="Rosen B.D."/>
        </authorList>
    </citation>
    <scope>NUCLEOTIDE SEQUENCE [LARGE SCALE GENOMIC DNA]</scope>
    <source>
        <strain evidence="1">OAR_USU_Benz2616</strain>
    </source>
</reference>
<gene>
    <name evidence="1" type="primary">IFNLR1</name>
</gene>
<reference evidence="1" key="2">
    <citation type="submission" date="2025-08" db="UniProtKB">
        <authorList>
            <consortium name="Ensembl"/>
        </authorList>
    </citation>
    <scope>IDENTIFICATION</scope>
</reference>
<sequence length="348" mass="38373">MEVFIPQKLANATKQGFPLPHETQSLNTYQHLCSHQRGSRHPSLLADLLIAPRHSTPSPGSRRRKRSRGFGELLEGLSRAAPGEVPESPRPRPRRGGPAAGPPIGCRSHHLPGVNQEARGVGGLPGPTPGRGRTGMTGARRWAPLLLCLLQSAPGRPLLAPPQNVTLLSRNFSVYLTWLPGPGNPQNVTYFVAYQSFVPPRRWRRVKACAGTKELVCSLMCLEKQDLCNKFKGRVQAVSPSARSPWVESKSMDYFFEVEPAPPVLVFSQTEEILIVNATYQLPHCVPQPDLNYEVDFWKEGTKNKVRSPSHAPKLNLLPHSPSRPPCSSPSEPVPECLLQEAFHAYPS</sequence>